<evidence type="ECO:0000313" key="8">
    <source>
        <dbReference type="EMBL" id="KAK0636494.1"/>
    </source>
</evidence>
<keyword evidence="5" id="KW-0697">Rotamase</keyword>
<protein>
    <submittedName>
        <fullName evidence="8">U-box domain-containing protein</fullName>
    </submittedName>
</protein>
<keyword evidence="3" id="KW-0677">Repeat</keyword>
<dbReference type="Proteomes" id="UP001174934">
    <property type="component" value="Unassembled WGS sequence"/>
</dbReference>
<dbReference type="SUPFAM" id="SSF57850">
    <property type="entry name" value="RING/U-box"/>
    <property type="match status" value="1"/>
</dbReference>
<evidence type="ECO:0000256" key="4">
    <source>
        <dbReference type="ARBA" id="ARBA00022786"/>
    </source>
</evidence>
<reference evidence="8" key="1">
    <citation type="submission" date="2023-06" db="EMBL/GenBank/DDBJ databases">
        <title>Genome-scale phylogeny and comparative genomics of the fungal order Sordariales.</title>
        <authorList>
            <consortium name="Lawrence Berkeley National Laboratory"/>
            <person name="Hensen N."/>
            <person name="Bonometti L."/>
            <person name="Westerberg I."/>
            <person name="Brannstrom I.O."/>
            <person name="Guillou S."/>
            <person name="Cros-Aarteil S."/>
            <person name="Calhoun S."/>
            <person name="Haridas S."/>
            <person name="Kuo A."/>
            <person name="Mondo S."/>
            <person name="Pangilinan J."/>
            <person name="Riley R."/>
            <person name="LaButti K."/>
            <person name="Andreopoulos B."/>
            <person name="Lipzen A."/>
            <person name="Chen C."/>
            <person name="Yanf M."/>
            <person name="Daum C."/>
            <person name="Ng V."/>
            <person name="Clum A."/>
            <person name="Steindorff A."/>
            <person name="Ohm R."/>
            <person name="Martin F."/>
            <person name="Silar P."/>
            <person name="Natvig D."/>
            <person name="Lalanne C."/>
            <person name="Gautier V."/>
            <person name="Ament-velasquez S.L."/>
            <person name="Kruys A."/>
            <person name="Hutchinson M.I."/>
            <person name="Powell A.J."/>
            <person name="Barry K."/>
            <person name="Miller A.N."/>
            <person name="Grigoriev I.V."/>
            <person name="Debuchy R."/>
            <person name="Gladieux P."/>
            <person name="Thoren M.H."/>
            <person name="Johannesson H."/>
        </authorList>
    </citation>
    <scope>NUCLEOTIDE SEQUENCE</scope>
    <source>
        <strain evidence="8">SMH3391-2</strain>
    </source>
</reference>
<evidence type="ECO:0000256" key="3">
    <source>
        <dbReference type="ARBA" id="ARBA00022737"/>
    </source>
</evidence>
<evidence type="ECO:0000256" key="1">
    <source>
        <dbReference type="ARBA" id="ARBA00000900"/>
    </source>
</evidence>
<comment type="catalytic activity">
    <reaction evidence="1">
        <text>S-ubiquitinyl-[E2 ubiquitin-conjugating enzyme]-L-cysteine + [acceptor protein]-L-lysine = [E2 ubiquitin-conjugating enzyme]-L-cysteine + N(6)-ubiquitinyl-[acceptor protein]-L-lysine.</text>
        <dbReference type="EC" id="2.3.2.27"/>
    </reaction>
</comment>
<dbReference type="GO" id="GO:0071218">
    <property type="term" value="P:cellular response to misfolded protein"/>
    <property type="evidence" value="ECO:0007669"/>
    <property type="project" value="TreeGrafter"/>
</dbReference>
<dbReference type="PROSITE" id="PS51698">
    <property type="entry name" value="U_BOX"/>
    <property type="match status" value="1"/>
</dbReference>
<dbReference type="PANTHER" id="PTHR46803:SF2">
    <property type="entry name" value="E3 UBIQUITIN-PROTEIN LIGASE CHIP"/>
    <property type="match status" value="1"/>
</dbReference>
<dbReference type="Gene3D" id="3.30.40.10">
    <property type="entry name" value="Zinc/RING finger domain, C3HC4 (zinc finger)"/>
    <property type="match status" value="1"/>
</dbReference>
<accession>A0AA39XLZ9</accession>
<keyword evidence="6" id="KW-0802">TPR repeat</keyword>
<dbReference type="InterPro" id="IPR011990">
    <property type="entry name" value="TPR-like_helical_dom_sf"/>
</dbReference>
<gene>
    <name evidence="8" type="ORF">B0T17DRAFT_551790</name>
</gene>
<proteinExistence type="predicted"/>
<dbReference type="PROSITE" id="PS50005">
    <property type="entry name" value="TPR"/>
    <property type="match status" value="1"/>
</dbReference>
<dbReference type="GO" id="GO:0045862">
    <property type="term" value="P:positive regulation of proteolysis"/>
    <property type="evidence" value="ECO:0007669"/>
    <property type="project" value="TreeGrafter"/>
</dbReference>
<evidence type="ECO:0000256" key="6">
    <source>
        <dbReference type="PROSITE-ProRule" id="PRU00339"/>
    </source>
</evidence>
<dbReference type="SMART" id="SM00028">
    <property type="entry name" value="TPR"/>
    <property type="match status" value="2"/>
</dbReference>
<dbReference type="Gene3D" id="1.25.40.10">
    <property type="entry name" value="Tetratricopeptide repeat domain"/>
    <property type="match status" value="1"/>
</dbReference>
<dbReference type="InterPro" id="IPR013083">
    <property type="entry name" value="Znf_RING/FYVE/PHD"/>
</dbReference>
<evidence type="ECO:0000259" key="7">
    <source>
        <dbReference type="PROSITE" id="PS51698"/>
    </source>
</evidence>
<dbReference type="AlphaFoldDB" id="A0AA39XLZ9"/>
<dbReference type="SUPFAM" id="SSF48452">
    <property type="entry name" value="TPR-like"/>
    <property type="match status" value="1"/>
</dbReference>
<dbReference type="InterPro" id="IPR003613">
    <property type="entry name" value="Ubox_domain"/>
</dbReference>
<organism evidence="8 9">
    <name type="scientific">Bombardia bombarda</name>
    <dbReference type="NCBI Taxonomy" id="252184"/>
    <lineage>
        <taxon>Eukaryota</taxon>
        <taxon>Fungi</taxon>
        <taxon>Dikarya</taxon>
        <taxon>Ascomycota</taxon>
        <taxon>Pezizomycotina</taxon>
        <taxon>Sordariomycetes</taxon>
        <taxon>Sordariomycetidae</taxon>
        <taxon>Sordariales</taxon>
        <taxon>Lasiosphaeriaceae</taxon>
        <taxon>Bombardia</taxon>
    </lineage>
</organism>
<dbReference type="GO" id="GO:0006515">
    <property type="term" value="P:protein quality control for misfolded or incompletely synthesized proteins"/>
    <property type="evidence" value="ECO:0007669"/>
    <property type="project" value="TreeGrafter"/>
</dbReference>
<dbReference type="GO" id="GO:0051087">
    <property type="term" value="F:protein-folding chaperone binding"/>
    <property type="evidence" value="ECO:0007669"/>
    <property type="project" value="TreeGrafter"/>
</dbReference>
<dbReference type="GO" id="GO:0061630">
    <property type="term" value="F:ubiquitin protein ligase activity"/>
    <property type="evidence" value="ECO:0007669"/>
    <property type="project" value="UniProtKB-EC"/>
</dbReference>
<dbReference type="Pfam" id="PF04564">
    <property type="entry name" value="U-box"/>
    <property type="match status" value="1"/>
</dbReference>
<dbReference type="GO" id="GO:0000209">
    <property type="term" value="P:protein polyubiquitination"/>
    <property type="evidence" value="ECO:0007669"/>
    <property type="project" value="TreeGrafter"/>
</dbReference>
<name>A0AA39XLZ9_9PEZI</name>
<feature type="repeat" description="TPR" evidence="6">
    <location>
        <begin position="5"/>
        <end position="38"/>
    </location>
</feature>
<dbReference type="InterPro" id="IPR019734">
    <property type="entry name" value="TPR_rpt"/>
</dbReference>
<sequence length="275" mass="31716">MSRSALALKEEGNRHFQVKDYAGAEALYSKAIVADPKNPKLYTNRAMARLNMSLWENVIADCQECLKLAPETMKAHYYISQAALNLHDFGFALEHAFTAHKLCVSAGDKDKSMAHVTAQVLKCKKEQWDDRERRRKRETTELESEVLSLMERERNEAVGDMMDVNDGSRHEIEADWQHKIDALRDVFEKARSGNEKRRKVPDWAVDDISFGFMVDPVVTKTGKSYERGSLMEHLRRHPTDPLTREPLYMSELRPNINLKDACKEFLDENGWAADW</sequence>
<feature type="domain" description="U-box" evidence="7">
    <location>
        <begin position="199"/>
        <end position="272"/>
    </location>
</feature>
<dbReference type="GO" id="GO:0043161">
    <property type="term" value="P:proteasome-mediated ubiquitin-dependent protein catabolic process"/>
    <property type="evidence" value="ECO:0007669"/>
    <property type="project" value="TreeGrafter"/>
</dbReference>
<keyword evidence="4" id="KW-0833">Ubl conjugation pathway</keyword>
<dbReference type="GO" id="GO:0005737">
    <property type="term" value="C:cytoplasm"/>
    <property type="evidence" value="ECO:0007669"/>
    <property type="project" value="TreeGrafter"/>
</dbReference>
<dbReference type="GO" id="GO:0003755">
    <property type="term" value="F:peptidyl-prolyl cis-trans isomerase activity"/>
    <property type="evidence" value="ECO:0007669"/>
    <property type="project" value="UniProtKB-KW"/>
</dbReference>
<evidence type="ECO:0000313" key="9">
    <source>
        <dbReference type="Proteomes" id="UP001174934"/>
    </source>
</evidence>
<evidence type="ECO:0000256" key="2">
    <source>
        <dbReference type="ARBA" id="ARBA00022679"/>
    </source>
</evidence>
<keyword evidence="2" id="KW-0808">Transferase</keyword>
<dbReference type="PANTHER" id="PTHR46803">
    <property type="entry name" value="E3 UBIQUITIN-PROTEIN LIGASE CHIP"/>
    <property type="match status" value="1"/>
</dbReference>
<keyword evidence="9" id="KW-1185">Reference proteome</keyword>
<dbReference type="SMART" id="SM00504">
    <property type="entry name" value="Ubox"/>
    <property type="match status" value="1"/>
</dbReference>
<keyword evidence="5" id="KW-0413">Isomerase</keyword>
<dbReference type="EMBL" id="JAULSR010000001">
    <property type="protein sequence ID" value="KAK0636494.1"/>
    <property type="molecule type" value="Genomic_DNA"/>
</dbReference>
<comment type="caution">
    <text evidence="8">The sequence shown here is derived from an EMBL/GenBank/DDBJ whole genome shotgun (WGS) entry which is preliminary data.</text>
</comment>
<evidence type="ECO:0000256" key="5">
    <source>
        <dbReference type="ARBA" id="ARBA00023110"/>
    </source>
</evidence>